<accession>A0ABV9MTG8</accession>
<protein>
    <submittedName>
        <fullName evidence="4">GNAT family N-acetyltransferase</fullName>
    </submittedName>
</protein>
<dbReference type="InterPro" id="IPR051556">
    <property type="entry name" value="N-term/lysine_N-AcTrnsfr"/>
</dbReference>
<evidence type="ECO:0000259" key="3">
    <source>
        <dbReference type="PROSITE" id="PS51186"/>
    </source>
</evidence>
<dbReference type="CDD" id="cd04301">
    <property type="entry name" value="NAT_SF"/>
    <property type="match status" value="1"/>
</dbReference>
<dbReference type="InterPro" id="IPR000182">
    <property type="entry name" value="GNAT_dom"/>
</dbReference>
<name>A0ABV9MTG8_9ENTE</name>
<evidence type="ECO:0000256" key="2">
    <source>
        <dbReference type="ARBA" id="ARBA00023315"/>
    </source>
</evidence>
<sequence>MEIKKTTVERLSPILNQIFEEQTLVADFPLIADQMYAFAAWENDQVAGGIVAKQTYESLYVQLLAVSPSYRGRQVGSRLLEAIEQIAQEQDLIHITLTTKSYQALDFYLKHGYEVFGEVADLPMRGVTKYYLKKRLKD</sequence>
<dbReference type="PROSITE" id="PS51186">
    <property type="entry name" value="GNAT"/>
    <property type="match status" value="1"/>
</dbReference>
<dbReference type="PANTHER" id="PTHR42919">
    <property type="entry name" value="N-ALPHA-ACETYLTRANSFERASE"/>
    <property type="match status" value="1"/>
</dbReference>
<feature type="domain" description="N-acetyltransferase" evidence="3">
    <location>
        <begin position="1"/>
        <end position="137"/>
    </location>
</feature>
<dbReference type="PANTHER" id="PTHR42919:SF8">
    <property type="entry name" value="N-ALPHA-ACETYLTRANSFERASE 50"/>
    <property type="match status" value="1"/>
</dbReference>
<gene>
    <name evidence="4" type="ORF">ACFO5I_01025</name>
</gene>
<dbReference type="InterPro" id="IPR016181">
    <property type="entry name" value="Acyl_CoA_acyltransferase"/>
</dbReference>
<evidence type="ECO:0000313" key="4">
    <source>
        <dbReference type="EMBL" id="MFC4718329.1"/>
    </source>
</evidence>
<dbReference type="Gene3D" id="3.40.630.30">
    <property type="match status" value="1"/>
</dbReference>
<evidence type="ECO:0000256" key="1">
    <source>
        <dbReference type="ARBA" id="ARBA00022679"/>
    </source>
</evidence>
<dbReference type="RefSeq" id="WP_204654717.1">
    <property type="nucleotide sequence ID" value="NZ_JAFBFD010000036.1"/>
</dbReference>
<dbReference type="EMBL" id="JBHSGS010000007">
    <property type="protein sequence ID" value="MFC4718329.1"/>
    <property type="molecule type" value="Genomic_DNA"/>
</dbReference>
<reference evidence="5" key="1">
    <citation type="journal article" date="2019" name="Int. J. Syst. Evol. Microbiol.">
        <title>The Global Catalogue of Microorganisms (GCM) 10K type strain sequencing project: providing services to taxonomists for standard genome sequencing and annotation.</title>
        <authorList>
            <consortium name="The Broad Institute Genomics Platform"/>
            <consortium name="The Broad Institute Genome Sequencing Center for Infectious Disease"/>
            <person name="Wu L."/>
            <person name="Ma J."/>
        </authorList>
    </citation>
    <scope>NUCLEOTIDE SEQUENCE [LARGE SCALE GENOMIC DNA]</scope>
    <source>
        <strain evidence="5">CGMCC 1.19032</strain>
    </source>
</reference>
<organism evidence="4 5">
    <name type="scientific">Enterococcus lemanii</name>
    <dbReference type="NCBI Taxonomy" id="1159752"/>
    <lineage>
        <taxon>Bacteria</taxon>
        <taxon>Bacillati</taxon>
        <taxon>Bacillota</taxon>
        <taxon>Bacilli</taxon>
        <taxon>Lactobacillales</taxon>
        <taxon>Enterococcaceae</taxon>
        <taxon>Enterococcus</taxon>
    </lineage>
</organism>
<comment type="caution">
    <text evidence="4">The sequence shown here is derived from an EMBL/GenBank/DDBJ whole genome shotgun (WGS) entry which is preliminary data.</text>
</comment>
<proteinExistence type="predicted"/>
<keyword evidence="2" id="KW-0012">Acyltransferase</keyword>
<dbReference type="Pfam" id="PF00583">
    <property type="entry name" value="Acetyltransf_1"/>
    <property type="match status" value="1"/>
</dbReference>
<dbReference type="Proteomes" id="UP001595969">
    <property type="component" value="Unassembled WGS sequence"/>
</dbReference>
<keyword evidence="5" id="KW-1185">Reference proteome</keyword>
<evidence type="ECO:0000313" key="5">
    <source>
        <dbReference type="Proteomes" id="UP001595969"/>
    </source>
</evidence>
<dbReference type="SUPFAM" id="SSF55729">
    <property type="entry name" value="Acyl-CoA N-acyltransferases (Nat)"/>
    <property type="match status" value="1"/>
</dbReference>
<keyword evidence="1" id="KW-0808">Transferase</keyword>